<name>A0A7J7R3M7_MYOMY</name>
<comment type="caution">
    <text evidence="2">The sequence shown here is derived from an EMBL/GenBank/DDBJ whole genome shotgun (WGS) entry which is preliminary data.</text>
</comment>
<reference evidence="2 3" key="1">
    <citation type="journal article" date="2020" name="Nature">
        <title>Six reference-quality genomes reveal evolution of bat adaptations.</title>
        <authorList>
            <person name="Jebb D."/>
            <person name="Huang Z."/>
            <person name="Pippel M."/>
            <person name="Hughes G.M."/>
            <person name="Lavrichenko K."/>
            <person name="Devanna P."/>
            <person name="Winkler S."/>
            <person name="Jermiin L.S."/>
            <person name="Skirmuntt E.C."/>
            <person name="Katzourakis A."/>
            <person name="Burkitt-Gray L."/>
            <person name="Ray D.A."/>
            <person name="Sullivan K.A.M."/>
            <person name="Roscito J.G."/>
            <person name="Kirilenko B.M."/>
            <person name="Davalos L.M."/>
            <person name="Corthals A.P."/>
            <person name="Power M.L."/>
            <person name="Jones G."/>
            <person name="Ransome R.D."/>
            <person name="Dechmann D.K.N."/>
            <person name="Locatelli A.G."/>
            <person name="Puechmaille S.J."/>
            <person name="Fedrigo O."/>
            <person name="Jarvis E.D."/>
            <person name="Hiller M."/>
            <person name="Vernes S.C."/>
            <person name="Myers E.W."/>
            <person name="Teeling E.C."/>
        </authorList>
    </citation>
    <scope>NUCLEOTIDE SEQUENCE [LARGE SCALE GENOMIC DNA]</scope>
    <source>
        <strain evidence="2">MMyoMyo1</strain>
        <tissue evidence="2">Flight muscle</tissue>
    </source>
</reference>
<dbReference type="Proteomes" id="UP000527355">
    <property type="component" value="Unassembled WGS sequence"/>
</dbReference>
<evidence type="ECO:0000313" key="3">
    <source>
        <dbReference type="Proteomes" id="UP000527355"/>
    </source>
</evidence>
<accession>A0A7J7R3M7</accession>
<feature type="region of interest" description="Disordered" evidence="1">
    <location>
        <begin position="46"/>
        <end position="84"/>
    </location>
</feature>
<gene>
    <name evidence="2" type="ORF">mMyoMyo1_010904</name>
</gene>
<dbReference type="EMBL" id="JABWUV010000038">
    <property type="protein sequence ID" value="KAF6270771.1"/>
    <property type="molecule type" value="Genomic_DNA"/>
</dbReference>
<evidence type="ECO:0000313" key="2">
    <source>
        <dbReference type="EMBL" id="KAF6270771.1"/>
    </source>
</evidence>
<keyword evidence="3" id="KW-1185">Reference proteome</keyword>
<proteinExistence type="predicted"/>
<dbReference type="AlphaFoldDB" id="A0A7J7R3M7"/>
<organism evidence="2 3">
    <name type="scientific">Myotis myotis</name>
    <name type="common">Greater mouse-eared bat</name>
    <name type="synonym">Vespertilio myotis</name>
    <dbReference type="NCBI Taxonomy" id="51298"/>
    <lineage>
        <taxon>Eukaryota</taxon>
        <taxon>Metazoa</taxon>
        <taxon>Chordata</taxon>
        <taxon>Craniata</taxon>
        <taxon>Vertebrata</taxon>
        <taxon>Euteleostomi</taxon>
        <taxon>Mammalia</taxon>
        <taxon>Eutheria</taxon>
        <taxon>Laurasiatheria</taxon>
        <taxon>Chiroptera</taxon>
        <taxon>Yangochiroptera</taxon>
        <taxon>Vespertilionidae</taxon>
        <taxon>Myotis</taxon>
    </lineage>
</organism>
<protein>
    <submittedName>
        <fullName evidence="2">Uncharacterized protein</fullName>
    </submittedName>
</protein>
<evidence type="ECO:0000256" key="1">
    <source>
        <dbReference type="SAM" id="MobiDB-lite"/>
    </source>
</evidence>
<sequence length="131" mass="14053">MVGAPPPPPPPRTCLLHMAPRWVRRMPGPRWGLLLEPNGPCELQLQSQARPAPEPVGAERPGELPTRPQCPAGPCGHRPADEGLQGPLLLSLEQNRSRGGPPGIWARGLPPRAGSWLHWDRQLGGPGEPGP</sequence>